<organism evidence="1 2">
    <name type="scientific">Candidatus Kaiserbacteria bacterium RIFOXYD1_FULL_47_14</name>
    <dbReference type="NCBI Taxonomy" id="1798533"/>
    <lineage>
        <taxon>Bacteria</taxon>
        <taxon>Candidatus Kaiseribacteriota</taxon>
    </lineage>
</organism>
<reference evidence="1 2" key="1">
    <citation type="journal article" date="2016" name="Nat. Commun.">
        <title>Thousands of microbial genomes shed light on interconnected biogeochemical processes in an aquifer system.</title>
        <authorList>
            <person name="Anantharaman K."/>
            <person name="Brown C.T."/>
            <person name="Hug L.A."/>
            <person name="Sharon I."/>
            <person name="Castelle C.J."/>
            <person name="Probst A.J."/>
            <person name="Thomas B.C."/>
            <person name="Singh A."/>
            <person name="Wilkins M.J."/>
            <person name="Karaoz U."/>
            <person name="Brodie E.L."/>
            <person name="Williams K.H."/>
            <person name="Hubbard S.S."/>
            <person name="Banfield J.F."/>
        </authorList>
    </citation>
    <scope>NUCLEOTIDE SEQUENCE [LARGE SCALE GENOMIC DNA]</scope>
</reference>
<dbReference type="AlphaFoldDB" id="A0A1F6G771"/>
<name>A0A1F6G771_9BACT</name>
<protein>
    <submittedName>
        <fullName evidence="1">Uncharacterized protein</fullName>
    </submittedName>
</protein>
<evidence type="ECO:0000313" key="1">
    <source>
        <dbReference type="EMBL" id="OGG93946.1"/>
    </source>
</evidence>
<sequence length="166" mass="19257">MRETTEMPQVRKVAAPEIFHFSVDYSKSFEMMKSSSQYVLFQNERITEEHFPINRKGRNGIICFEGRYFKWRFPMSSTIALKGIERVNGGVPWRPAEVEHMFALGTFKPEGCHSKRCVVSLGSIAVIGWERFVPCMGECVSFWNLGISSWEREWAVFTDFLAVREV</sequence>
<accession>A0A1F6G771</accession>
<evidence type="ECO:0000313" key="2">
    <source>
        <dbReference type="Proteomes" id="UP000176867"/>
    </source>
</evidence>
<gene>
    <name evidence="1" type="ORF">A2609_02250</name>
</gene>
<comment type="caution">
    <text evidence="1">The sequence shown here is derived from an EMBL/GenBank/DDBJ whole genome shotgun (WGS) entry which is preliminary data.</text>
</comment>
<proteinExistence type="predicted"/>
<dbReference type="EMBL" id="MFMU01000003">
    <property type="protein sequence ID" value="OGG93946.1"/>
    <property type="molecule type" value="Genomic_DNA"/>
</dbReference>
<dbReference type="Proteomes" id="UP000176867">
    <property type="component" value="Unassembled WGS sequence"/>
</dbReference>